<feature type="non-terminal residue" evidence="2">
    <location>
        <position position="48"/>
    </location>
</feature>
<protein>
    <submittedName>
        <fullName evidence="2">Glycosyltransferase family 2 protein</fullName>
    </submittedName>
</protein>
<keyword evidence="2" id="KW-0808">Transferase</keyword>
<accession>A0A4Y7U406</accession>
<dbReference type="Gene3D" id="3.90.550.10">
    <property type="entry name" value="Spore Coat Polysaccharide Biosynthesis Protein SpsA, Chain A"/>
    <property type="match status" value="1"/>
</dbReference>
<dbReference type="GO" id="GO:0016758">
    <property type="term" value="F:hexosyltransferase activity"/>
    <property type="evidence" value="ECO:0007669"/>
    <property type="project" value="UniProtKB-ARBA"/>
</dbReference>
<dbReference type="PANTHER" id="PTHR22916">
    <property type="entry name" value="GLYCOSYLTRANSFERASE"/>
    <property type="match status" value="1"/>
</dbReference>
<evidence type="ECO:0000259" key="1">
    <source>
        <dbReference type="Pfam" id="PF00535"/>
    </source>
</evidence>
<dbReference type="InterPro" id="IPR001173">
    <property type="entry name" value="Glyco_trans_2-like"/>
</dbReference>
<dbReference type="RefSeq" id="WP_134092432.1">
    <property type="nucleotide sequence ID" value="NZ_QWDN01000516.1"/>
</dbReference>
<evidence type="ECO:0000313" key="3">
    <source>
        <dbReference type="Proteomes" id="UP000298340"/>
    </source>
</evidence>
<sequence>MIHTSYSPLVSVIIPTYNRSYSLHATIQAALNQTYKNIEIIIVDDGST</sequence>
<evidence type="ECO:0000313" key="2">
    <source>
        <dbReference type="EMBL" id="TEB41146.1"/>
    </source>
</evidence>
<dbReference type="Pfam" id="PF00535">
    <property type="entry name" value="Glycos_transf_2"/>
    <property type="match status" value="1"/>
</dbReference>
<dbReference type="CDD" id="cd00761">
    <property type="entry name" value="Glyco_tranf_GTA_type"/>
    <property type="match status" value="1"/>
</dbReference>
<organism evidence="2 3">
    <name type="scientific">Flavobacterium circumlabens</name>
    <dbReference type="NCBI Taxonomy" id="2133765"/>
    <lineage>
        <taxon>Bacteria</taxon>
        <taxon>Pseudomonadati</taxon>
        <taxon>Bacteroidota</taxon>
        <taxon>Flavobacteriia</taxon>
        <taxon>Flavobacteriales</taxon>
        <taxon>Flavobacteriaceae</taxon>
        <taxon>Flavobacterium</taxon>
    </lineage>
</organism>
<dbReference type="AlphaFoldDB" id="A0A4Y7U406"/>
<name>A0A4Y7U406_9FLAO</name>
<gene>
    <name evidence="2" type="ORF">D0809_27005</name>
</gene>
<comment type="caution">
    <text evidence="2">The sequence shown here is derived from an EMBL/GenBank/DDBJ whole genome shotgun (WGS) entry which is preliminary data.</text>
</comment>
<dbReference type="Proteomes" id="UP000298340">
    <property type="component" value="Unassembled WGS sequence"/>
</dbReference>
<dbReference type="PANTHER" id="PTHR22916:SF3">
    <property type="entry name" value="UDP-GLCNAC:BETAGAL BETA-1,3-N-ACETYLGLUCOSAMINYLTRANSFERASE-LIKE PROTEIN 1"/>
    <property type="match status" value="1"/>
</dbReference>
<proteinExistence type="predicted"/>
<dbReference type="SUPFAM" id="SSF53448">
    <property type="entry name" value="Nucleotide-diphospho-sugar transferases"/>
    <property type="match status" value="1"/>
</dbReference>
<reference evidence="2 3" key="1">
    <citation type="journal article" date="2018" name="Syst. Appl. Microbiol.">
        <title>Flavobacterium circumlabens sp. nov. and Flavobacterium cupreum sp. nov., two psychrotrophic species isolated from Antarctic environmental samples.</title>
        <authorList>
            <person name="Kralova S."/>
            <person name="Busse H.J."/>
            <person name="Svec P."/>
            <person name="Maslanova I."/>
            <person name="Stankova E."/>
            <person name="Bartak M."/>
            <person name="Sedlacek I."/>
        </authorList>
    </citation>
    <scope>NUCLEOTIDE SEQUENCE [LARGE SCALE GENOMIC DNA]</scope>
    <source>
        <strain evidence="2 3">CCM 8828</strain>
    </source>
</reference>
<dbReference type="InterPro" id="IPR029044">
    <property type="entry name" value="Nucleotide-diphossugar_trans"/>
</dbReference>
<feature type="domain" description="Glycosyltransferase 2-like" evidence="1">
    <location>
        <begin position="11"/>
        <end position="48"/>
    </location>
</feature>
<dbReference type="EMBL" id="QWDN01000516">
    <property type="protein sequence ID" value="TEB41146.1"/>
    <property type="molecule type" value="Genomic_DNA"/>
</dbReference>